<proteinExistence type="predicted"/>
<accession>A0A5J5I9Z9</accession>
<dbReference type="Proteomes" id="UP000325933">
    <property type="component" value="Unassembled WGS sequence"/>
</dbReference>
<gene>
    <name evidence="3" type="ORF">F4U95_01560</name>
    <name evidence="2" type="ORF">F4U96_01560</name>
</gene>
<evidence type="ECO:0000313" key="3">
    <source>
        <dbReference type="EMBL" id="KAA9033771.1"/>
    </source>
</evidence>
<evidence type="ECO:0000313" key="5">
    <source>
        <dbReference type="Proteomes" id="UP000326364"/>
    </source>
</evidence>
<dbReference type="AlphaFoldDB" id="A0A5J5I9Z9"/>
<evidence type="ECO:0000313" key="4">
    <source>
        <dbReference type="Proteomes" id="UP000325933"/>
    </source>
</evidence>
<name>A0A5J5I9Z9_9SPHN</name>
<organism evidence="3 4">
    <name type="scientific">Sphingobium limneticum</name>
    <dbReference type="NCBI Taxonomy" id="1007511"/>
    <lineage>
        <taxon>Bacteria</taxon>
        <taxon>Pseudomonadati</taxon>
        <taxon>Pseudomonadota</taxon>
        <taxon>Alphaproteobacteria</taxon>
        <taxon>Sphingomonadales</taxon>
        <taxon>Sphingomonadaceae</taxon>
        <taxon>Sphingobium</taxon>
    </lineage>
</organism>
<dbReference type="EMBL" id="VYQA01000001">
    <property type="protein sequence ID" value="KAA9033771.1"/>
    <property type="molecule type" value="Genomic_DNA"/>
</dbReference>
<evidence type="ECO:0000313" key="2">
    <source>
        <dbReference type="EMBL" id="KAA9021409.1"/>
    </source>
</evidence>
<dbReference type="RefSeq" id="WP_120253235.1">
    <property type="nucleotide sequence ID" value="NZ_VYPZ01000001.1"/>
</dbReference>
<evidence type="ECO:0000256" key="1">
    <source>
        <dbReference type="SAM" id="Coils"/>
    </source>
</evidence>
<comment type="caution">
    <text evidence="3">The sequence shown here is derived from an EMBL/GenBank/DDBJ whole genome shotgun (WGS) entry which is preliminary data.</text>
</comment>
<reference evidence="4 5" key="1">
    <citation type="submission" date="2019-09" db="EMBL/GenBank/DDBJ databases">
        <authorList>
            <person name="Feng G."/>
        </authorList>
    </citation>
    <scope>NUCLEOTIDE SEQUENCE [LARGE SCALE GENOMIC DNA]</scope>
    <source>
        <strain evidence="3 4">KACC 19283</strain>
        <strain evidence="2 5">KACC 19284</strain>
    </source>
</reference>
<feature type="coiled-coil region" evidence="1">
    <location>
        <begin position="89"/>
        <end position="116"/>
    </location>
</feature>
<keyword evidence="1" id="KW-0175">Coiled coil</keyword>
<dbReference type="EMBL" id="VYQB01000001">
    <property type="protein sequence ID" value="KAA9021409.1"/>
    <property type="molecule type" value="Genomic_DNA"/>
</dbReference>
<protein>
    <submittedName>
        <fullName evidence="3">Uncharacterized protein</fullName>
    </submittedName>
</protein>
<dbReference type="Proteomes" id="UP000326364">
    <property type="component" value="Unassembled WGS sequence"/>
</dbReference>
<feature type="coiled-coil region" evidence="1">
    <location>
        <begin position="13"/>
        <end position="47"/>
    </location>
</feature>
<sequence>MSDNVIDGLKTILRLRRRDLDRCEREVAQARAQLVEAEVQESEAERACSHALSTCEQAVAQQAKLPCDPLVRLHAHATQAKAEAARQLRAQARAGLEEARMLADRLKREWLRAQARHDAILGELERAVRQWKRQIGRRAEEDVRPVPKVALA</sequence>
<keyword evidence="5" id="KW-1185">Reference proteome</keyword>